<dbReference type="InterPro" id="IPR000253">
    <property type="entry name" value="FHA_dom"/>
</dbReference>
<comment type="caution">
    <text evidence="3">The sequence shown here is derived from an EMBL/GenBank/DDBJ whole genome shotgun (WGS) entry which is preliminary data.</text>
</comment>
<dbReference type="SUPFAM" id="SSF49879">
    <property type="entry name" value="SMAD/FHA domain"/>
    <property type="match status" value="1"/>
</dbReference>
<keyword evidence="1" id="KW-0597">Phosphoprotein</keyword>
<dbReference type="Pfam" id="PF12773">
    <property type="entry name" value="DZR"/>
    <property type="match status" value="1"/>
</dbReference>
<dbReference type="Proteomes" id="UP000185696">
    <property type="component" value="Unassembled WGS sequence"/>
</dbReference>
<dbReference type="InterPro" id="IPR025874">
    <property type="entry name" value="DZR"/>
</dbReference>
<evidence type="ECO:0000256" key="1">
    <source>
        <dbReference type="ARBA" id="ARBA00022553"/>
    </source>
</evidence>
<evidence type="ECO:0000259" key="2">
    <source>
        <dbReference type="PROSITE" id="PS50006"/>
    </source>
</evidence>
<dbReference type="EMBL" id="MSIF01000010">
    <property type="protein sequence ID" value="OLF09152.1"/>
    <property type="molecule type" value="Genomic_DNA"/>
</dbReference>
<dbReference type="InterPro" id="IPR008984">
    <property type="entry name" value="SMAD_FHA_dom_sf"/>
</dbReference>
<dbReference type="SMART" id="SM00240">
    <property type="entry name" value="FHA"/>
    <property type="match status" value="1"/>
</dbReference>
<gene>
    <name evidence="3" type="ORF">BLA60_21515</name>
</gene>
<dbReference type="AlphaFoldDB" id="A0A7Z0WKL1"/>
<sequence length="167" mass="16954">MICAVCGHGNPAGAATCQICGNPLVVAARQETTQAPAVLTCPSCGATVPDPANLVCVECLTTLGAPPGGPSVAFTGWRVALPNPGSVLLGRDPEQSPSAGHLAPHDNVSRRHATVGVEPDGSMWVRDEYSANGTFVNDVPVPAGRTVPVSAGDRVRLASDVEAVVEP</sequence>
<name>A0A7Z0WKL1_9PSEU</name>
<evidence type="ECO:0000313" key="3">
    <source>
        <dbReference type="EMBL" id="OLF09152.1"/>
    </source>
</evidence>
<dbReference type="PROSITE" id="PS50006">
    <property type="entry name" value="FHA_DOMAIN"/>
    <property type="match status" value="1"/>
</dbReference>
<reference evidence="3 4" key="1">
    <citation type="submission" date="2016-12" db="EMBL/GenBank/DDBJ databases">
        <title>The draft genome sequence of Actinophytocola xinjiangensis.</title>
        <authorList>
            <person name="Wang W."/>
            <person name="Yuan L."/>
        </authorList>
    </citation>
    <scope>NUCLEOTIDE SEQUENCE [LARGE SCALE GENOMIC DNA]</scope>
    <source>
        <strain evidence="3 4">CGMCC 4.4663</strain>
    </source>
</reference>
<accession>A0A7Z0WKL1</accession>
<keyword evidence="4" id="KW-1185">Reference proteome</keyword>
<evidence type="ECO:0000313" key="4">
    <source>
        <dbReference type="Proteomes" id="UP000185696"/>
    </source>
</evidence>
<feature type="domain" description="FHA" evidence="2">
    <location>
        <begin position="87"/>
        <end position="141"/>
    </location>
</feature>
<proteinExistence type="predicted"/>
<protein>
    <recommendedName>
        <fullName evidence="2">FHA domain-containing protein</fullName>
    </recommendedName>
</protein>
<dbReference type="Gene3D" id="2.60.200.20">
    <property type="match status" value="1"/>
</dbReference>
<dbReference type="Pfam" id="PF00498">
    <property type="entry name" value="FHA"/>
    <property type="match status" value="1"/>
</dbReference>
<organism evidence="3 4">
    <name type="scientific">Actinophytocola xinjiangensis</name>
    <dbReference type="NCBI Taxonomy" id="485602"/>
    <lineage>
        <taxon>Bacteria</taxon>
        <taxon>Bacillati</taxon>
        <taxon>Actinomycetota</taxon>
        <taxon>Actinomycetes</taxon>
        <taxon>Pseudonocardiales</taxon>
        <taxon>Pseudonocardiaceae</taxon>
    </lineage>
</organism>
<dbReference type="CDD" id="cd00060">
    <property type="entry name" value="FHA"/>
    <property type="match status" value="1"/>
</dbReference>